<dbReference type="GO" id="GO:0008541">
    <property type="term" value="C:proteasome regulatory particle, lid subcomplex"/>
    <property type="evidence" value="ECO:0007669"/>
    <property type="project" value="TreeGrafter"/>
</dbReference>
<dbReference type="GO" id="GO:0005737">
    <property type="term" value="C:cytoplasm"/>
    <property type="evidence" value="ECO:0007669"/>
    <property type="project" value="TreeGrafter"/>
</dbReference>
<organism evidence="4 5">
    <name type="scientific">Komagataella pastoris</name>
    <name type="common">Yeast</name>
    <name type="synonym">Pichia pastoris</name>
    <dbReference type="NCBI Taxonomy" id="4922"/>
    <lineage>
        <taxon>Eukaryota</taxon>
        <taxon>Fungi</taxon>
        <taxon>Dikarya</taxon>
        <taxon>Ascomycota</taxon>
        <taxon>Saccharomycotina</taxon>
        <taxon>Pichiomycetes</taxon>
        <taxon>Pichiales</taxon>
        <taxon>Pichiaceae</taxon>
        <taxon>Komagataella</taxon>
    </lineage>
</organism>
<dbReference type="Pfam" id="PF22241">
    <property type="entry name" value="PSMD12-CSN4_N"/>
    <property type="match status" value="1"/>
</dbReference>
<dbReference type="SMART" id="SM00088">
    <property type="entry name" value="PINT"/>
    <property type="match status" value="1"/>
</dbReference>
<dbReference type="PROSITE" id="PS50250">
    <property type="entry name" value="PCI"/>
    <property type="match status" value="1"/>
</dbReference>
<dbReference type="Proteomes" id="UP000094565">
    <property type="component" value="Chromosome 1"/>
</dbReference>
<dbReference type="Pfam" id="PF18098">
    <property type="entry name" value="RPN5_C"/>
    <property type="match status" value="1"/>
</dbReference>
<dbReference type="InterPro" id="IPR040134">
    <property type="entry name" value="PSMD12/CSN4"/>
</dbReference>
<dbReference type="InterPro" id="IPR036388">
    <property type="entry name" value="WH-like_DNA-bd_sf"/>
</dbReference>
<dbReference type="EMBL" id="CP014584">
    <property type="protein sequence ID" value="ANZ73692.1"/>
    <property type="molecule type" value="Genomic_DNA"/>
</dbReference>
<evidence type="ECO:0000313" key="4">
    <source>
        <dbReference type="EMBL" id="ANZ73692.1"/>
    </source>
</evidence>
<gene>
    <name evidence="4" type="primary">RPN5</name>
    <name evidence="4" type="ORF">ATY40_BA7501236</name>
</gene>
<evidence type="ECO:0000313" key="5">
    <source>
        <dbReference type="Proteomes" id="UP000094565"/>
    </source>
</evidence>
<keyword evidence="2" id="KW-0647">Proteasome</keyword>
<dbReference type="InterPro" id="IPR036390">
    <property type="entry name" value="WH_DNA-bd_sf"/>
</dbReference>
<dbReference type="Gene3D" id="1.10.10.10">
    <property type="entry name" value="Winged helix-like DNA-binding domain superfamily/Winged helix DNA-binding domain"/>
    <property type="match status" value="1"/>
</dbReference>
<accession>A0A1B2J6S9</accession>
<keyword evidence="5" id="KW-1185">Reference proteome</keyword>
<dbReference type="InterPro" id="IPR054559">
    <property type="entry name" value="PSMD12-CSN4-like_N"/>
</dbReference>
<evidence type="ECO:0000256" key="1">
    <source>
        <dbReference type="ARBA" id="ARBA00006397"/>
    </source>
</evidence>
<protein>
    <submittedName>
        <fullName evidence="4">BA75_01236T0</fullName>
    </submittedName>
</protein>
<dbReference type="GO" id="GO:0005634">
    <property type="term" value="C:nucleus"/>
    <property type="evidence" value="ECO:0007669"/>
    <property type="project" value="UniProtKB-ARBA"/>
</dbReference>
<dbReference type="FunFam" id="1.10.10.10:FF:000070">
    <property type="entry name" value="26S proteasome non-ATPase regulatory subunit 12"/>
    <property type="match status" value="1"/>
</dbReference>
<evidence type="ECO:0000256" key="2">
    <source>
        <dbReference type="ARBA" id="ARBA00022942"/>
    </source>
</evidence>
<dbReference type="InterPro" id="IPR040896">
    <property type="entry name" value="RPN5_C"/>
</dbReference>
<feature type="domain" description="PCI" evidence="3">
    <location>
        <begin position="232"/>
        <end position="404"/>
    </location>
</feature>
<proteinExistence type="inferred from homology"/>
<reference evidence="4 5" key="1">
    <citation type="submission" date="2016-02" db="EMBL/GenBank/DDBJ databases">
        <title>Comparative genomic and transcriptomic foundation for Pichia pastoris.</title>
        <authorList>
            <person name="Love K.R."/>
            <person name="Shah K.A."/>
            <person name="Whittaker C.A."/>
            <person name="Wu J."/>
            <person name="Bartlett M.C."/>
            <person name="Ma D."/>
            <person name="Leeson R.L."/>
            <person name="Priest M."/>
            <person name="Young S.K."/>
            <person name="Love J.C."/>
        </authorList>
    </citation>
    <scope>NUCLEOTIDE SEQUENCE [LARGE SCALE GENOMIC DNA]</scope>
    <source>
        <strain evidence="4 5">ATCC 28485</strain>
    </source>
</reference>
<evidence type="ECO:0000259" key="3">
    <source>
        <dbReference type="PROSITE" id="PS50250"/>
    </source>
</evidence>
<dbReference type="AlphaFoldDB" id="A0A1B2J6S9"/>
<dbReference type="SUPFAM" id="SSF46785">
    <property type="entry name" value="Winged helix' DNA-binding domain"/>
    <property type="match status" value="1"/>
</dbReference>
<dbReference type="PANTHER" id="PTHR10855">
    <property type="entry name" value="26S PROTEASOME NON-ATPASE REGULATORY SUBUNIT 12/COP9 SIGNALOSOME COMPLEX SUBUNIT 4"/>
    <property type="match status" value="1"/>
</dbReference>
<dbReference type="OrthoDB" id="268763at2759"/>
<comment type="similarity">
    <text evidence="1">Belongs to the proteasome subunit p55 family.</text>
</comment>
<dbReference type="Pfam" id="PF01399">
    <property type="entry name" value="PCI"/>
    <property type="match status" value="1"/>
</dbReference>
<sequence length="441" mass="51113">MSRDTLSKPAKDFTATLDEQLPQINALAEQDYKGALDKLLLLEKQTRQASDLASSNRIMISLVDLLTKHNDWKMLNEQVSLLSKKHGQLKQSVTTLIQQVIGHLDEITDIDLKIKSIENLRTTTENKIYVEIERARVTKILSDILLSRGDLDKATEILCELQVETYGSMELQEKIEFILNQVELCNKKGDYQFAKILSRKVLVKSLEKFPELKLKFYQLKIAIANDENDYISIVRYYLSIYEIPFIQQNRQEYLSSLTNAVYFIMLSKYSNLQSDLINKISVDKNLPKIPTQQQLIKTFTTQELISWESFQQAYATILFQHEVFDQSTTKGKQHLEDLKSRVIEHNLRVISTYYSCITLKRLQELLQLTQSQVEHNITTLVNDGTIYAKVNRPSKVVDFVKRKTENELLNTWSGNVDELLEHIETIEHLVNKEEMMKSLTA</sequence>
<dbReference type="PANTHER" id="PTHR10855:SF1">
    <property type="entry name" value="26S PROTEASOME NON-ATPASE REGULATORY SUBUNIT 12"/>
    <property type="match status" value="1"/>
</dbReference>
<name>A0A1B2J6S9_PICPA</name>
<dbReference type="InterPro" id="IPR000717">
    <property type="entry name" value="PCI_dom"/>
</dbReference>